<feature type="region of interest" description="Disordered" evidence="5">
    <location>
        <begin position="49"/>
        <end position="121"/>
    </location>
</feature>
<organism evidence="7 8">
    <name type="scientific">Chaetoceros tenuissimus</name>
    <dbReference type="NCBI Taxonomy" id="426638"/>
    <lineage>
        <taxon>Eukaryota</taxon>
        <taxon>Sar</taxon>
        <taxon>Stramenopiles</taxon>
        <taxon>Ochrophyta</taxon>
        <taxon>Bacillariophyta</taxon>
        <taxon>Coscinodiscophyceae</taxon>
        <taxon>Chaetocerotophycidae</taxon>
        <taxon>Chaetocerotales</taxon>
        <taxon>Chaetocerotaceae</taxon>
        <taxon>Chaetoceros</taxon>
    </lineage>
</organism>
<accession>A0AAD3D3L7</accession>
<dbReference type="InterPro" id="IPR038765">
    <property type="entry name" value="Papain-like_cys_pep_sf"/>
</dbReference>
<dbReference type="GO" id="GO:0006508">
    <property type="term" value="P:proteolysis"/>
    <property type="evidence" value="ECO:0007669"/>
    <property type="project" value="UniProtKB-KW"/>
</dbReference>
<feature type="domain" description="Ubiquitin-like protease family profile" evidence="6">
    <location>
        <begin position="1191"/>
        <end position="1375"/>
    </location>
</feature>
<feature type="compositionally biased region" description="Polar residues" evidence="5">
    <location>
        <begin position="681"/>
        <end position="692"/>
    </location>
</feature>
<dbReference type="PANTHER" id="PTHR47764">
    <property type="entry name" value="UBIQUITIN-LIKE-SPECIFIC PROTEASE 2B-RELATED"/>
    <property type="match status" value="1"/>
</dbReference>
<feature type="compositionally biased region" description="Acidic residues" evidence="5">
    <location>
        <begin position="53"/>
        <end position="66"/>
    </location>
</feature>
<dbReference type="Gene3D" id="3.30.310.130">
    <property type="entry name" value="Ubiquitin-related"/>
    <property type="match status" value="1"/>
</dbReference>
<feature type="compositionally biased region" description="Acidic residues" evidence="5">
    <location>
        <begin position="620"/>
        <end position="639"/>
    </location>
</feature>
<comment type="caution">
    <text evidence="7">The sequence shown here is derived from an EMBL/GenBank/DDBJ whole genome shotgun (WGS) entry which is preliminary data.</text>
</comment>
<feature type="coiled-coil region" evidence="4">
    <location>
        <begin position="1417"/>
        <end position="1459"/>
    </location>
</feature>
<evidence type="ECO:0000313" key="7">
    <source>
        <dbReference type="EMBL" id="GFH57133.1"/>
    </source>
</evidence>
<name>A0AAD3D3L7_9STRA</name>
<protein>
    <recommendedName>
        <fullName evidence="6">Ubiquitin-like protease family profile domain-containing protein</fullName>
    </recommendedName>
</protein>
<feature type="compositionally biased region" description="Acidic residues" evidence="5">
    <location>
        <begin position="769"/>
        <end position="789"/>
    </location>
</feature>
<dbReference type="PROSITE" id="PS50600">
    <property type="entry name" value="ULP_PROTEASE"/>
    <property type="match status" value="1"/>
</dbReference>
<evidence type="ECO:0000256" key="1">
    <source>
        <dbReference type="ARBA" id="ARBA00005234"/>
    </source>
</evidence>
<feature type="region of interest" description="Disordered" evidence="5">
    <location>
        <begin position="613"/>
        <end position="640"/>
    </location>
</feature>
<keyword evidence="2" id="KW-0645">Protease</keyword>
<dbReference type="Gene3D" id="1.10.418.20">
    <property type="match status" value="1"/>
</dbReference>
<sequence>MDSSDCTEEGLKRIVDNLNFDGLLKCARKINDGYSFFRVTNKPMQGLSFQENEASDESSFEEGEDVESARMAHEKEEEEEAHVVQEDISQPFDHEHLHESVKKRRTREDQNETSSKRPHISSLQCKRLQKYFDRKQNHGKRGVSEILRSPSNTKFRPKKKAKKVSFSLSTPSVANVSPDKNQEEEEEIPTHVMLYKFEVIELSFTKLAQKPRKDEYELIILSFVSEKFKISHCLENNQPGKSIFKAPFQNIEGNTFQIYPPSTDDDSWVIDFTSAGKKCILTFLFEKHCTLFHETYMKSFNERNIQLPLSLSTPSVANVSPDKNQEEEEEEEIPTLVMLYKFEVIELSFTKLAQKPRKDEYELIILSFVSEKFKISHCLENNQPGKSIFKAPFQNIEGNTFQIYPPSTDDDSWVIDFTSAGKKCILTFLFEKHCTLFHETYMKSFNERNIQLPLSLSTPSVANVSPDKNQEEEEEEEIPTLVMLYKFEVIELSFTKLAQKPRKDEYELIILSFVSEKFKISHCLENNQPGKSIFKAPFQNIEGNTFQIYPPSTDDDSWVIDFTSAGKKCILTFLFEKHCTLFHETYMRYSSTFSPSEDGVEILAGTIISQSQSSLKSQEVENENEAIELSSDEESDEDMPIPQKFSNCDNDAVIAASLNRELNHISRNTSRRLEQEKLQEYETQSNGISPRTPSRDSKGFVKCSRIAIGNQVYFENMKMSYVPKQQNQLFELDLNDEIELHIGAEDIEEIHYYMPCRREVGTDSNSGGDSDESEESTGNESADSIDDEADLKKNLKVQKKRITIDDEEEEEDEEPSLQVVSSDTIRDMIEVDKDIEGIMSQVIALDDNGTDDGDALVHDSSQSTDQIVHEKQNRKNTLCVDDLSDEEVPDTDTLEHVSVENKKCSHDSNDSSAVEEQAIASVDQTMKNDQDVAKEVARLIEGSPELEKIIQSHPVREHENKNELNVSHPDDHLQDIAMNFEDNFEAAKSSTNQSRESNDHVETTSLDTKPDHALKSIVEPTEEADDDIRSHYYLIIRAKPSKENGLSTFTSNKHYFRSMPKTTPTKSALLAKRYIVIESNNQTDFEHLVTFLKKHDTIGMYFTNDNNLLTPEKLEEEIVSLLNFKKPMAPICAEHETALVFPSTLLETELDSVASNLIEPNGKIGQNHESMFSTVAIEEKAPNRKQKNHIITIRGEDYDRLAPGEFLNDTLIDFWISWLIHRMGNVSDQVHVFTTQFYTKLEQEGVESVVSWTAKKNIDIFEKKYVFVPVNKDIHWSLLVIVNPGNIISDDDEEACNRNLEHPYVLFMDSLRAHKKSKLQRTLYTWLNKEAARLRKFDRKDPFVPVTCPVEIAHVPTQDNCWDCGVFVCRYAIAMLHLLDTRIECKLADWRNVKSRKKLIKEYITEREAFDFGMDDIARLREEMAILIQDLHRIYKQKIEEKKTNKKAKKAKKQQIQMQ</sequence>
<feature type="region of interest" description="Disordered" evidence="5">
    <location>
        <begin position="673"/>
        <end position="697"/>
    </location>
</feature>
<evidence type="ECO:0000313" key="8">
    <source>
        <dbReference type="Proteomes" id="UP001054902"/>
    </source>
</evidence>
<feature type="region of interest" description="Disordered" evidence="5">
    <location>
        <begin position="987"/>
        <end position="1009"/>
    </location>
</feature>
<evidence type="ECO:0000256" key="4">
    <source>
        <dbReference type="SAM" id="Coils"/>
    </source>
</evidence>
<dbReference type="EMBL" id="BLLK01000057">
    <property type="protein sequence ID" value="GFH57133.1"/>
    <property type="molecule type" value="Genomic_DNA"/>
</dbReference>
<dbReference type="GO" id="GO:0008234">
    <property type="term" value="F:cysteine-type peptidase activity"/>
    <property type="evidence" value="ECO:0007669"/>
    <property type="project" value="InterPro"/>
</dbReference>
<dbReference type="Pfam" id="PF02902">
    <property type="entry name" value="Peptidase_C48"/>
    <property type="match status" value="1"/>
</dbReference>
<evidence type="ECO:0000259" key="6">
    <source>
        <dbReference type="PROSITE" id="PS50600"/>
    </source>
</evidence>
<feature type="compositionally biased region" description="Basic and acidic residues" evidence="5">
    <location>
        <begin position="92"/>
        <end position="110"/>
    </location>
</feature>
<dbReference type="Proteomes" id="UP001054902">
    <property type="component" value="Unassembled WGS sequence"/>
</dbReference>
<reference evidence="7 8" key="1">
    <citation type="journal article" date="2021" name="Sci. Rep.">
        <title>The genome of the diatom Chaetoceros tenuissimus carries an ancient integrated fragment of an extant virus.</title>
        <authorList>
            <person name="Hongo Y."/>
            <person name="Kimura K."/>
            <person name="Takaki Y."/>
            <person name="Yoshida Y."/>
            <person name="Baba S."/>
            <person name="Kobayashi G."/>
            <person name="Nagasaki K."/>
            <person name="Hano T."/>
            <person name="Tomaru Y."/>
        </authorList>
    </citation>
    <scope>NUCLEOTIDE SEQUENCE [LARGE SCALE GENOMIC DNA]</scope>
    <source>
        <strain evidence="7 8">NIES-3715</strain>
    </source>
</reference>
<keyword evidence="4" id="KW-0175">Coiled coil</keyword>
<comment type="similarity">
    <text evidence="1">Belongs to the peptidase C48 family.</text>
</comment>
<feature type="region of interest" description="Disordered" evidence="5">
    <location>
        <begin position="761"/>
        <end position="790"/>
    </location>
</feature>
<keyword evidence="3" id="KW-0378">Hydrolase</keyword>
<feature type="compositionally biased region" description="Basic and acidic residues" evidence="5">
    <location>
        <begin position="67"/>
        <end position="85"/>
    </location>
</feature>
<evidence type="ECO:0000256" key="2">
    <source>
        <dbReference type="ARBA" id="ARBA00022670"/>
    </source>
</evidence>
<evidence type="ECO:0000256" key="5">
    <source>
        <dbReference type="SAM" id="MobiDB-lite"/>
    </source>
</evidence>
<gene>
    <name evidence="7" type="ORF">CTEN210_13609</name>
</gene>
<feature type="compositionally biased region" description="Basic and acidic residues" evidence="5">
    <location>
        <begin position="996"/>
        <end position="1009"/>
    </location>
</feature>
<dbReference type="SUPFAM" id="SSF54001">
    <property type="entry name" value="Cysteine proteinases"/>
    <property type="match status" value="1"/>
</dbReference>
<dbReference type="PANTHER" id="PTHR47764:SF2">
    <property type="entry name" value="UBIQUITIN-LIKE PROTEASE FAMILY PROFILE DOMAIN-CONTAINING PROTEIN"/>
    <property type="match status" value="1"/>
</dbReference>
<keyword evidence="8" id="KW-1185">Reference proteome</keyword>
<evidence type="ECO:0000256" key="3">
    <source>
        <dbReference type="ARBA" id="ARBA00022801"/>
    </source>
</evidence>
<dbReference type="InterPro" id="IPR003653">
    <property type="entry name" value="Peptidase_C48_C"/>
</dbReference>
<proteinExistence type="inferred from homology"/>